<name>A0A820LCN1_9BILA</name>
<dbReference type="GO" id="GO:0043041">
    <property type="term" value="P:amino acid activation for nonribosomal peptide biosynthetic process"/>
    <property type="evidence" value="ECO:0007669"/>
    <property type="project" value="TreeGrafter"/>
</dbReference>
<feature type="non-terminal residue" evidence="1">
    <location>
        <position position="1"/>
    </location>
</feature>
<dbReference type="Gene3D" id="2.130.10.10">
    <property type="entry name" value="YVTN repeat-like/Quinoprotein amine dehydrogenase"/>
    <property type="match status" value="1"/>
</dbReference>
<protein>
    <submittedName>
        <fullName evidence="1">Uncharacterized protein</fullName>
    </submittedName>
</protein>
<dbReference type="EMBL" id="CAJOBB010019027">
    <property type="protein sequence ID" value="CAF4354255.1"/>
    <property type="molecule type" value="Genomic_DNA"/>
</dbReference>
<accession>A0A820LCN1</accession>
<dbReference type="InterPro" id="IPR011047">
    <property type="entry name" value="Quinoprotein_ADH-like_sf"/>
</dbReference>
<comment type="caution">
    <text evidence="1">The sequence shown here is derived from an EMBL/GenBank/DDBJ whole genome shotgun (WGS) entry which is preliminary data.</text>
</comment>
<evidence type="ECO:0000313" key="2">
    <source>
        <dbReference type="Proteomes" id="UP000663868"/>
    </source>
</evidence>
<gene>
    <name evidence="1" type="ORF">KXQ929_LOCUS48446</name>
</gene>
<dbReference type="SMART" id="SM00564">
    <property type="entry name" value="PQQ"/>
    <property type="match status" value="2"/>
</dbReference>
<dbReference type="InterPro" id="IPR018391">
    <property type="entry name" value="PQQ_b-propeller_rpt"/>
</dbReference>
<dbReference type="Proteomes" id="UP000663868">
    <property type="component" value="Unassembled WGS sequence"/>
</dbReference>
<evidence type="ECO:0000313" key="1">
    <source>
        <dbReference type="EMBL" id="CAF4354255.1"/>
    </source>
</evidence>
<proteinExistence type="predicted"/>
<dbReference type="PANTHER" id="PTHR44394">
    <property type="entry name" value="BETA-ALANINE-ACTIVATING ENZYME"/>
    <property type="match status" value="1"/>
</dbReference>
<dbReference type="InterPro" id="IPR015943">
    <property type="entry name" value="WD40/YVTN_repeat-like_dom_sf"/>
</dbReference>
<dbReference type="AlphaFoldDB" id="A0A820LCN1"/>
<reference evidence="1" key="1">
    <citation type="submission" date="2021-02" db="EMBL/GenBank/DDBJ databases">
        <authorList>
            <person name="Nowell W R."/>
        </authorList>
    </citation>
    <scope>NUCLEOTIDE SEQUENCE</scope>
</reference>
<dbReference type="InterPro" id="IPR052091">
    <property type="entry name" value="Beta-ala_Activ/Resist"/>
</dbReference>
<dbReference type="SUPFAM" id="SSF50998">
    <property type="entry name" value="Quinoprotein alcohol dehydrogenase-like"/>
    <property type="match status" value="1"/>
</dbReference>
<sequence length="123" mass="13797">KWTFSTNGPIFSSPCLFNNTLFIGCHDQYLYAIDLSNEQQGILQWKCLFPSMVYASPFVFDNGQKIIIGSTNGCLRVLNSQTGGTICETQIDGNGLFSSPVCYLDYIIVGSRDDYLYCYKLQS</sequence>
<dbReference type="PANTHER" id="PTHR44394:SF1">
    <property type="entry name" value="BETA-ALANINE-ACTIVATING ENZYME"/>
    <property type="match status" value="1"/>
</dbReference>
<organism evidence="1 2">
    <name type="scientific">Adineta steineri</name>
    <dbReference type="NCBI Taxonomy" id="433720"/>
    <lineage>
        <taxon>Eukaryota</taxon>
        <taxon>Metazoa</taxon>
        <taxon>Spiralia</taxon>
        <taxon>Gnathifera</taxon>
        <taxon>Rotifera</taxon>
        <taxon>Eurotatoria</taxon>
        <taxon>Bdelloidea</taxon>
        <taxon>Adinetida</taxon>
        <taxon>Adinetidae</taxon>
        <taxon>Adineta</taxon>
    </lineage>
</organism>